<protein>
    <submittedName>
        <fullName evidence="1">Uncharacterized protein</fullName>
    </submittedName>
</protein>
<comment type="caution">
    <text evidence="1">The sequence shown here is derived from an EMBL/GenBank/DDBJ whole genome shotgun (WGS) entry which is preliminary data.</text>
</comment>
<proteinExistence type="predicted"/>
<dbReference type="EMBL" id="QPEX01000042">
    <property type="protein sequence ID" value="RCS42304.1"/>
    <property type="molecule type" value="Genomic_DNA"/>
</dbReference>
<dbReference type="Proteomes" id="UP000253562">
    <property type="component" value="Unassembled WGS sequence"/>
</dbReference>
<reference evidence="1 2" key="1">
    <citation type="submission" date="2018-07" db="EMBL/GenBank/DDBJ databases">
        <title>Comparative genomes isolates from brazilian mangrove.</title>
        <authorList>
            <person name="De Araujo J.E."/>
            <person name="Taketani R.G."/>
            <person name="Silva M.C.P."/>
            <person name="Lourenco M.V."/>
            <person name="Oliveira V.M."/>
            <person name="Andreote F.D."/>
        </authorList>
    </citation>
    <scope>NUCLEOTIDE SEQUENCE [LARGE SCALE GENOMIC DNA]</scope>
    <source>
        <strain evidence="1 2">HEX PRIS-MGV</strain>
    </source>
</reference>
<dbReference type="InterPro" id="IPR045390">
    <property type="entry name" value="ABC-3C_MC3"/>
</dbReference>
<sequence length="96" mass="11052">MENNPQVRVGLAGRILGCRPFTLEAIRFAIAGQILQLNEQAHLIHVRGRPRGLEGLLKQTTSNEVQHCFKFSKDLGRWFARVPDTTFLYYQFRVLP</sequence>
<evidence type="ECO:0000313" key="2">
    <source>
        <dbReference type="Proteomes" id="UP000253562"/>
    </source>
</evidence>
<name>A0A368KM47_9BACT</name>
<accession>A0A368KM47</accession>
<dbReference type="Pfam" id="PF20131">
    <property type="entry name" value="MC3"/>
    <property type="match status" value="1"/>
</dbReference>
<gene>
    <name evidence="1" type="ORF">DTL42_19390</name>
</gene>
<dbReference type="AlphaFoldDB" id="A0A368KM47"/>
<organism evidence="1 2">
    <name type="scientific">Bremerella cremea</name>
    <dbReference type="NCBI Taxonomy" id="1031537"/>
    <lineage>
        <taxon>Bacteria</taxon>
        <taxon>Pseudomonadati</taxon>
        <taxon>Planctomycetota</taxon>
        <taxon>Planctomycetia</taxon>
        <taxon>Pirellulales</taxon>
        <taxon>Pirellulaceae</taxon>
        <taxon>Bremerella</taxon>
    </lineage>
</organism>
<evidence type="ECO:0000313" key="1">
    <source>
        <dbReference type="EMBL" id="RCS42304.1"/>
    </source>
</evidence>